<accession>A0A1E7FIC4</accession>
<evidence type="ECO:0000256" key="1">
    <source>
        <dbReference type="ARBA" id="ARBA00001946"/>
    </source>
</evidence>
<protein>
    <submittedName>
        <fullName evidence="11">Pkinase-domain-containing protein</fullName>
    </submittedName>
</protein>
<keyword evidence="6" id="KW-0067">ATP-binding</keyword>
<dbReference type="InterPro" id="IPR000719">
    <property type="entry name" value="Prot_kinase_dom"/>
</dbReference>
<keyword evidence="12" id="KW-1185">Reference proteome</keyword>
<dbReference type="GO" id="GO:0005509">
    <property type="term" value="F:calcium ion binding"/>
    <property type="evidence" value="ECO:0007669"/>
    <property type="project" value="InterPro"/>
</dbReference>
<comment type="cofactor">
    <cofactor evidence="1">
        <name>Mg(2+)</name>
        <dbReference type="ChEBI" id="CHEBI:18420"/>
    </cofactor>
</comment>
<keyword evidence="5 11" id="KW-0418">Kinase</keyword>
<dbReference type="PROSITE" id="PS00108">
    <property type="entry name" value="PROTEIN_KINASE_ST"/>
    <property type="match status" value="1"/>
</dbReference>
<evidence type="ECO:0000313" key="11">
    <source>
        <dbReference type="EMBL" id="OEU17908.1"/>
    </source>
</evidence>
<dbReference type="Pfam" id="PF00069">
    <property type="entry name" value="Pkinase"/>
    <property type="match status" value="1"/>
</dbReference>
<evidence type="ECO:0000256" key="2">
    <source>
        <dbReference type="ARBA" id="ARBA00022527"/>
    </source>
</evidence>
<dbReference type="KEGG" id="fcy:FRACYDRAFT_184467"/>
<dbReference type="PANTHER" id="PTHR24349">
    <property type="entry name" value="SERINE/THREONINE-PROTEIN KINASE"/>
    <property type="match status" value="1"/>
</dbReference>
<evidence type="ECO:0000256" key="8">
    <source>
        <dbReference type="SAM" id="MobiDB-lite"/>
    </source>
</evidence>
<evidence type="ECO:0000256" key="4">
    <source>
        <dbReference type="ARBA" id="ARBA00022741"/>
    </source>
</evidence>
<dbReference type="GO" id="GO:0005524">
    <property type="term" value="F:ATP binding"/>
    <property type="evidence" value="ECO:0007669"/>
    <property type="project" value="UniProtKB-KW"/>
</dbReference>
<feature type="region of interest" description="Disordered" evidence="8">
    <location>
        <begin position="433"/>
        <end position="492"/>
    </location>
</feature>
<feature type="compositionally biased region" description="Acidic residues" evidence="8">
    <location>
        <begin position="443"/>
        <end position="459"/>
    </location>
</feature>
<dbReference type="SMART" id="SM00220">
    <property type="entry name" value="S_TKc"/>
    <property type="match status" value="1"/>
</dbReference>
<reference evidence="11 12" key="1">
    <citation type="submission" date="2016-09" db="EMBL/GenBank/DDBJ databases">
        <title>Extensive genetic diversity and differential bi-allelic expression allows diatom success in the polar Southern Ocean.</title>
        <authorList>
            <consortium name="DOE Joint Genome Institute"/>
            <person name="Mock T."/>
            <person name="Otillar R.P."/>
            <person name="Strauss J."/>
            <person name="Dupont C."/>
            <person name="Frickenhaus S."/>
            <person name="Maumus F."/>
            <person name="Mcmullan M."/>
            <person name="Sanges R."/>
            <person name="Schmutz J."/>
            <person name="Toseland A."/>
            <person name="Valas R."/>
            <person name="Veluchamy A."/>
            <person name="Ward B.J."/>
            <person name="Allen A."/>
            <person name="Barry K."/>
            <person name="Falciatore A."/>
            <person name="Ferrante M."/>
            <person name="Fortunato A.E."/>
            <person name="Gloeckner G."/>
            <person name="Gruber A."/>
            <person name="Hipkin R."/>
            <person name="Janech M."/>
            <person name="Kroth P."/>
            <person name="Leese F."/>
            <person name="Lindquist E."/>
            <person name="Lyon B.R."/>
            <person name="Martin J."/>
            <person name="Mayer C."/>
            <person name="Parker M."/>
            <person name="Quesneville H."/>
            <person name="Raymond J."/>
            <person name="Uhlig C."/>
            <person name="Valentin K.U."/>
            <person name="Worden A.Z."/>
            <person name="Armbrust E.V."/>
            <person name="Bowler C."/>
            <person name="Green B."/>
            <person name="Moulton V."/>
            <person name="Van Oosterhout C."/>
            <person name="Grigoriev I."/>
        </authorList>
    </citation>
    <scope>NUCLEOTIDE SEQUENCE [LARGE SCALE GENOMIC DNA]</scope>
    <source>
        <strain evidence="11 12">CCMP1102</strain>
    </source>
</reference>
<evidence type="ECO:0000313" key="12">
    <source>
        <dbReference type="Proteomes" id="UP000095751"/>
    </source>
</evidence>
<proteinExistence type="inferred from homology"/>
<dbReference type="InterPro" id="IPR008271">
    <property type="entry name" value="Ser/Thr_kinase_AS"/>
</dbReference>
<dbReference type="Gene3D" id="3.30.200.20">
    <property type="entry name" value="Phosphorylase Kinase, domain 1"/>
    <property type="match status" value="1"/>
</dbReference>
<feature type="domain" description="EF-hand" evidence="10">
    <location>
        <begin position="340"/>
        <end position="375"/>
    </location>
</feature>
<evidence type="ECO:0000259" key="10">
    <source>
        <dbReference type="PROSITE" id="PS50222"/>
    </source>
</evidence>
<dbReference type="InterPro" id="IPR002048">
    <property type="entry name" value="EF_hand_dom"/>
</dbReference>
<gene>
    <name evidence="11" type="ORF">FRACYDRAFT_184467</name>
</gene>
<feature type="compositionally biased region" description="Basic and acidic residues" evidence="8">
    <location>
        <begin position="479"/>
        <end position="492"/>
    </location>
</feature>
<dbReference type="GO" id="GO:0004674">
    <property type="term" value="F:protein serine/threonine kinase activity"/>
    <property type="evidence" value="ECO:0007669"/>
    <property type="project" value="UniProtKB-KW"/>
</dbReference>
<dbReference type="PROSITE" id="PS50222">
    <property type="entry name" value="EF_HAND_2"/>
    <property type="match status" value="2"/>
</dbReference>
<keyword evidence="4" id="KW-0547">Nucleotide-binding</keyword>
<dbReference type="Pfam" id="PF13499">
    <property type="entry name" value="EF-hand_7"/>
    <property type="match status" value="1"/>
</dbReference>
<keyword evidence="3" id="KW-0808">Transferase</keyword>
<dbReference type="SMART" id="SM00054">
    <property type="entry name" value="EFh"/>
    <property type="match status" value="4"/>
</dbReference>
<dbReference type="AlphaFoldDB" id="A0A1E7FIC4"/>
<organism evidence="11 12">
    <name type="scientific">Fragilariopsis cylindrus CCMP1102</name>
    <dbReference type="NCBI Taxonomy" id="635003"/>
    <lineage>
        <taxon>Eukaryota</taxon>
        <taxon>Sar</taxon>
        <taxon>Stramenopiles</taxon>
        <taxon>Ochrophyta</taxon>
        <taxon>Bacillariophyta</taxon>
        <taxon>Bacillariophyceae</taxon>
        <taxon>Bacillariophycidae</taxon>
        <taxon>Bacillariales</taxon>
        <taxon>Bacillariaceae</taxon>
        <taxon>Fragilariopsis</taxon>
    </lineage>
</organism>
<dbReference type="InterPro" id="IPR050205">
    <property type="entry name" value="CDPK_Ser/Thr_kinases"/>
</dbReference>
<evidence type="ECO:0000259" key="9">
    <source>
        <dbReference type="PROSITE" id="PS50011"/>
    </source>
</evidence>
<dbReference type="FunFam" id="1.10.238.10:FF:000001">
    <property type="entry name" value="Calmodulin 1"/>
    <property type="match status" value="1"/>
</dbReference>
<evidence type="ECO:0000256" key="3">
    <source>
        <dbReference type="ARBA" id="ARBA00022679"/>
    </source>
</evidence>
<comment type="similarity">
    <text evidence="7">Belongs to the protein kinase superfamily. Ser/Thr protein kinase family. CDPK subfamily.</text>
</comment>
<name>A0A1E7FIC4_9STRA</name>
<dbReference type="InterPro" id="IPR011992">
    <property type="entry name" value="EF-hand-dom_pair"/>
</dbReference>
<dbReference type="EMBL" id="KV784357">
    <property type="protein sequence ID" value="OEU17908.1"/>
    <property type="molecule type" value="Genomic_DNA"/>
</dbReference>
<feature type="domain" description="Protein kinase" evidence="9">
    <location>
        <begin position="1"/>
        <end position="221"/>
    </location>
</feature>
<dbReference type="Gene3D" id="1.10.238.10">
    <property type="entry name" value="EF-hand"/>
    <property type="match status" value="2"/>
</dbReference>
<sequence length="492" mass="56126">MDRVSDPIFIKELQNEISILKTLDHPNICKAIETYEYQKKLYLVLELCSGGDLYSRDPYTEYQAKYITRSLLDACAYMHRKNITHRDLKYENIMFASPTSPNVKIIDFGLSKKYGKNEVLNQTVGTVYTMAPEVIKGDGYTQQCDVWSIGVLGFMLCSSSLPYFGKSRQVVAKRIMNGKFRFKGRRWKEISNEAKDFCETLLVQNVDDRPDCVESLTHKCSVVHRDGTTGQVVSNVVMDRVQATIQMFSGYTKLKKIALYVIAHKSTVDEIGFLQQLFQNRFDVESDGIITIDEFKDALKVYSYTDDELCTMFNAVDIDGCTSISYSEFLAATIEAHGTIEEDRIAEAFDRLDNDDDGYITVKNLKSFLGQDISLDFIDGIIDEVDVTNDHRVDYDEFLGLWDGSFDEEFERTLSIVKEKRLVKESSADLPLCDEGEHGEFLLNDEDKEDDNDGDDNNDGDGRLQESDPLPPGASKYYFEQEKEKSMRGAWI</sequence>
<dbReference type="InterPro" id="IPR011009">
    <property type="entry name" value="Kinase-like_dom_sf"/>
</dbReference>
<dbReference type="SUPFAM" id="SSF56112">
    <property type="entry name" value="Protein kinase-like (PK-like)"/>
    <property type="match status" value="1"/>
</dbReference>
<dbReference type="Proteomes" id="UP000095751">
    <property type="component" value="Unassembled WGS sequence"/>
</dbReference>
<evidence type="ECO:0000256" key="6">
    <source>
        <dbReference type="ARBA" id="ARBA00022840"/>
    </source>
</evidence>
<keyword evidence="2" id="KW-0723">Serine/threonine-protein kinase</keyword>
<dbReference type="Gene3D" id="1.10.510.10">
    <property type="entry name" value="Transferase(Phosphotransferase) domain 1"/>
    <property type="match status" value="1"/>
</dbReference>
<dbReference type="CDD" id="cd00051">
    <property type="entry name" value="EFh"/>
    <property type="match status" value="2"/>
</dbReference>
<dbReference type="PROSITE" id="PS50011">
    <property type="entry name" value="PROTEIN_KINASE_DOM"/>
    <property type="match status" value="1"/>
</dbReference>
<dbReference type="OrthoDB" id="40902at2759"/>
<evidence type="ECO:0000256" key="5">
    <source>
        <dbReference type="ARBA" id="ARBA00022777"/>
    </source>
</evidence>
<feature type="domain" description="EF-hand" evidence="10">
    <location>
        <begin position="269"/>
        <end position="305"/>
    </location>
</feature>
<dbReference type="InParanoid" id="A0A1E7FIC4"/>
<evidence type="ECO:0000256" key="7">
    <source>
        <dbReference type="ARBA" id="ARBA00024334"/>
    </source>
</evidence>
<dbReference type="SUPFAM" id="SSF47473">
    <property type="entry name" value="EF-hand"/>
    <property type="match status" value="1"/>
</dbReference>